<dbReference type="Proteomes" id="UP000636709">
    <property type="component" value="Unassembled WGS sequence"/>
</dbReference>
<dbReference type="EMBL" id="JACEFO010001862">
    <property type="protein sequence ID" value="KAF8698840.1"/>
    <property type="molecule type" value="Genomic_DNA"/>
</dbReference>
<comment type="caution">
    <text evidence="1">The sequence shown here is derived from an EMBL/GenBank/DDBJ whole genome shotgun (WGS) entry which is preliminary data.</text>
</comment>
<evidence type="ECO:0000313" key="2">
    <source>
        <dbReference type="Proteomes" id="UP000636709"/>
    </source>
</evidence>
<gene>
    <name evidence="1" type="ORF">HU200_035100</name>
</gene>
<dbReference type="InterPro" id="IPR013181">
    <property type="entry name" value="DUF1719"/>
</dbReference>
<dbReference type="Pfam" id="PF08224">
    <property type="entry name" value="DUF1719"/>
    <property type="match status" value="1"/>
</dbReference>
<proteinExistence type="predicted"/>
<organism evidence="1 2">
    <name type="scientific">Digitaria exilis</name>
    <dbReference type="NCBI Taxonomy" id="1010633"/>
    <lineage>
        <taxon>Eukaryota</taxon>
        <taxon>Viridiplantae</taxon>
        <taxon>Streptophyta</taxon>
        <taxon>Embryophyta</taxon>
        <taxon>Tracheophyta</taxon>
        <taxon>Spermatophyta</taxon>
        <taxon>Magnoliopsida</taxon>
        <taxon>Liliopsida</taxon>
        <taxon>Poales</taxon>
        <taxon>Poaceae</taxon>
        <taxon>PACMAD clade</taxon>
        <taxon>Panicoideae</taxon>
        <taxon>Panicodae</taxon>
        <taxon>Paniceae</taxon>
        <taxon>Anthephorinae</taxon>
        <taxon>Digitaria</taxon>
    </lineage>
</organism>
<dbReference type="AlphaFoldDB" id="A0A835EQ16"/>
<reference evidence="1" key="1">
    <citation type="submission" date="2020-07" db="EMBL/GenBank/DDBJ databases">
        <title>Genome sequence and genetic diversity analysis of an under-domesticated orphan crop, white fonio (Digitaria exilis).</title>
        <authorList>
            <person name="Bennetzen J.L."/>
            <person name="Chen S."/>
            <person name="Ma X."/>
            <person name="Wang X."/>
            <person name="Yssel A.E.J."/>
            <person name="Chaluvadi S.R."/>
            <person name="Johnson M."/>
            <person name="Gangashetty P."/>
            <person name="Hamidou F."/>
            <person name="Sanogo M.D."/>
            <person name="Zwaenepoel A."/>
            <person name="Wallace J."/>
            <person name="Van De Peer Y."/>
            <person name="Van Deynze A."/>
        </authorList>
    </citation>
    <scope>NUCLEOTIDE SEQUENCE</scope>
    <source>
        <tissue evidence="1">Leaves</tissue>
    </source>
</reference>
<dbReference type="SMART" id="SM01157">
    <property type="entry name" value="DUF1719"/>
    <property type="match status" value="1"/>
</dbReference>
<accession>A0A835EQ16</accession>
<name>A0A835EQ16_9POAL</name>
<keyword evidence="2" id="KW-1185">Reference proteome</keyword>
<evidence type="ECO:0000313" key="1">
    <source>
        <dbReference type="EMBL" id="KAF8698840.1"/>
    </source>
</evidence>
<protein>
    <submittedName>
        <fullName evidence="1">Uncharacterized protein</fullName>
    </submittedName>
</protein>
<sequence length="163" mass="18451">MRRSDGLRSSQPVEETNYHKGTGPYYLLCVRPIFLEGRGVEAKLIFICEDDGAPEKSLCIDSMLRLSESTYIVGVTIRCLKLLVTPHFRSTAEAATRELANLPMQDFSWTHFAAAAISSVSLRLYHKEEATAYQMLSNSVHAWRGVPSGEEDDASREKRRRKR</sequence>